<comment type="caution">
    <text evidence="1">The sequence shown here is derived from an EMBL/GenBank/DDBJ whole genome shotgun (WGS) entry which is preliminary data.</text>
</comment>
<proteinExistence type="predicted"/>
<name>A0A7Z7FNK2_9BURK</name>
<evidence type="ECO:0000313" key="2">
    <source>
        <dbReference type="Proteomes" id="UP000198900"/>
    </source>
</evidence>
<dbReference type="EMBL" id="FNDI01000034">
    <property type="protein sequence ID" value="SDJ12821.1"/>
    <property type="molecule type" value="Genomic_DNA"/>
</dbReference>
<organism evidence="1 2">
    <name type="scientific">Paraburkholderia steynii</name>
    <dbReference type="NCBI Taxonomy" id="1245441"/>
    <lineage>
        <taxon>Bacteria</taxon>
        <taxon>Pseudomonadati</taxon>
        <taxon>Pseudomonadota</taxon>
        <taxon>Betaproteobacteria</taxon>
        <taxon>Burkholderiales</taxon>
        <taxon>Burkholderiaceae</taxon>
        <taxon>Paraburkholderia</taxon>
    </lineage>
</organism>
<accession>A0A7Z7FNK2</accession>
<gene>
    <name evidence="1" type="ORF">SAMN04487926_13448</name>
</gene>
<reference evidence="1" key="1">
    <citation type="submission" date="2016-10" db="EMBL/GenBank/DDBJ databases">
        <authorList>
            <person name="Varghese N."/>
            <person name="Submissions S."/>
        </authorList>
    </citation>
    <scope>NUCLEOTIDE SEQUENCE [LARGE SCALE GENOMIC DNA]</scope>
    <source>
        <strain evidence="1">YR281</strain>
    </source>
</reference>
<keyword evidence="2" id="KW-1185">Reference proteome</keyword>
<protein>
    <submittedName>
        <fullName evidence="1">Uncharacterized protein</fullName>
    </submittedName>
</protein>
<dbReference type="Proteomes" id="UP000198900">
    <property type="component" value="Unassembled WGS sequence"/>
</dbReference>
<evidence type="ECO:0000313" key="1">
    <source>
        <dbReference type="EMBL" id="SDJ12821.1"/>
    </source>
</evidence>
<sequence length="44" mass="4873">MLSTSEFRIRDTFEIPFPAADRYPAQSLTLPSGIAAPFALSTRE</sequence>
<dbReference type="AlphaFoldDB" id="A0A7Z7FNK2"/>